<dbReference type="InterPro" id="IPR029044">
    <property type="entry name" value="Nucleotide-diphossugar_trans"/>
</dbReference>
<gene>
    <name evidence="4" type="ORF">CCALI_01513</name>
</gene>
<feature type="domain" description="Nucleotidyl transferase" evidence="2">
    <location>
        <begin position="2"/>
        <end position="244"/>
    </location>
</feature>
<dbReference type="EMBL" id="HF951689">
    <property type="protein sequence ID" value="CCW35329.1"/>
    <property type="molecule type" value="Genomic_DNA"/>
</dbReference>
<reference evidence="5" key="1">
    <citation type="submission" date="2013-03" db="EMBL/GenBank/DDBJ databases">
        <title>Genome sequence of Chthonomonas calidirosea, the first sequenced genome from the Armatimonadetes phylum (formally candidate division OP10).</title>
        <authorList>
            <person name="Lee K.C.Y."/>
            <person name="Morgan X.C."/>
            <person name="Dunfield P.F."/>
            <person name="Tamas I."/>
            <person name="Houghton K.M."/>
            <person name="Vyssotski M."/>
            <person name="Ryan J.L.J."/>
            <person name="Lagutin K."/>
            <person name="McDonald I.R."/>
            <person name="Stott M.B."/>
        </authorList>
    </citation>
    <scope>NUCLEOTIDE SEQUENCE [LARGE SCALE GENOMIC DNA]</scope>
    <source>
        <strain evidence="5">DSM 23976 / ICMP 18418 / T49</strain>
    </source>
</reference>
<keyword evidence="4" id="KW-0648">Protein biosynthesis</keyword>
<dbReference type="InterPro" id="IPR050486">
    <property type="entry name" value="Mannose-1P_guanyltransferase"/>
</dbReference>
<comment type="similarity">
    <text evidence="1">Belongs to the transferase hexapeptide repeat family.</text>
</comment>
<evidence type="ECO:0000313" key="5">
    <source>
        <dbReference type="Proteomes" id="UP000014227"/>
    </source>
</evidence>
<evidence type="ECO:0000259" key="2">
    <source>
        <dbReference type="Pfam" id="PF00483"/>
    </source>
</evidence>
<feature type="domain" description="Mannose-1-phosphate guanyltransferase C-terminal" evidence="3">
    <location>
        <begin position="256"/>
        <end position="340"/>
    </location>
</feature>
<dbReference type="PANTHER" id="PTHR22572">
    <property type="entry name" value="SUGAR-1-PHOSPHATE GUANYL TRANSFERASE"/>
    <property type="match status" value="1"/>
</dbReference>
<dbReference type="AlphaFoldDB" id="S0EUG3"/>
<evidence type="ECO:0000256" key="1">
    <source>
        <dbReference type="ARBA" id="ARBA00007274"/>
    </source>
</evidence>
<evidence type="ECO:0000259" key="3">
    <source>
        <dbReference type="Pfam" id="PF25087"/>
    </source>
</evidence>
<keyword evidence="5" id="KW-1185">Reference proteome</keyword>
<dbReference type="Gene3D" id="3.90.550.10">
    <property type="entry name" value="Spore Coat Polysaccharide Biosynthesis Protein SpsA, Chain A"/>
    <property type="match status" value="1"/>
</dbReference>
<dbReference type="STRING" id="454171.CP488_02584"/>
<evidence type="ECO:0000313" key="4">
    <source>
        <dbReference type="EMBL" id="CCW35329.1"/>
    </source>
</evidence>
<dbReference type="InterPro" id="IPR056729">
    <property type="entry name" value="GMPPB_C"/>
</dbReference>
<accession>S0EUG3</accession>
<dbReference type="HOGENOM" id="CLU_029499_0_2_0"/>
<dbReference type="eggNOG" id="COG1208">
    <property type="taxonomic scope" value="Bacteria"/>
</dbReference>
<keyword evidence="4" id="KW-0396">Initiation factor</keyword>
<dbReference type="PATRIC" id="fig|1303518.3.peg.1553"/>
<dbReference type="Proteomes" id="UP000014227">
    <property type="component" value="Chromosome I"/>
</dbReference>
<dbReference type="InParanoid" id="S0EUG3"/>
<protein>
    <submittedName>
        <fullName evidence="4">Nucleoside-diphosphate-sugar pyrophosphorylase involved in lipopolysaccharide biosynthesis/translation initiation factor 2B, gamma/epsilon subunits (EIF-2Bgamma/eIF-2Bepsilon)</fullName>
    </submittedName>
</protein>
<dbReference type="OrthoDB" id="9801810at2"/>
<organism evidence="4 5">
    <name type="scientific">Chthonomonas calidirosea (strain DSM 23976 / ICMP 18418 / T49)</name>
    <dbReference type="NCBI Taxonomy" id="1303518"/>
    <lineage>
        <taxon>Bacteria</taxon>
        <taxon>Bacillati</taxon>
        <taxon>Armatimonadota</taxon>
        <taxon>Chthonomonadia</taxon>
        <taxon>Chthonomonadales</taxon>
        <taxon>Chthonomonadaceae</taxon>
        <taxon>Chthonomonas</taxon>
    </lineage>
</organism>
<dbReference type="Pfam" id="PF00483">
    <property type="entry name" value="NTP_transferase"/>
    <property type="match status" value="1"/>
</dbReference>
<dbReference type="Gene3D" id="2.160.10.10">
    <property type="entry name" value="Hexapeptide repeat proteins"/>
    <property type="match status" value="1"/>
</dbReference>
<proteinExistence type="inferred from homology"/>
<dbReference type="GO" id="GO:0003743">
    <property type="term" value="F:translation initiation factor activity"/>
    <property type="evidence" value="ECO:0007669"/>
    <property type="project" value="UniProtKB-KW"/>
</dbReference>
<dbReference type="KEGG" id="ccz:CCALI_01513"/>
<dbReference type="Pfam" id="PF25087">
    <property type="entry name" value="GMPPB_C"/>
    <property type="match status" value="1"/>
</dbReference>
<dbReference type="FunCoup" id="S0EUG3">
    <property type="interactions" value="140"/>
</dbReference>
<sequence>MKGIIIAGGLGTRLRPLTYRRPKPLTPVANRPFLEYQVALLRQHGIEDIVFATNYMADQIEAHFGDGSRFGVRMRYAVEEVPLGTGGAIRNAAQFFPNETVVVFNGDVLTDFDLSKIIAFHQQRQAIATITLHEVPSPHPFGVLLLDEKGRVLEWREPSEEAKRAVTLDPDLTPSGKDLINAGFYILEPEFLARIELGKPCSIERDIFPRLLAEEAPIYGIAPGGFWLDVGRAEQLLMATQAILSGQVKTAVPGLAVGEGTTIAPSSWINGMTAIGRNCRIAGQTRLENCILMDNVTVGEHVRLSNVIVDEGTTLQEEVVLEGRAGGPTPVIASESVLGRGTRLHL</sequence>
<dbReference type="SUPFAM" id="SSF53448">
    <property type="entry name" value="Nucleotide-diphospho-sugar transferases"/>
    <property type="match status" value="1"/>
</dbReference>
<dbReference type="InterPro" id="IPR005835">
    <property type="entry name" value="NTP_transferase_dom"/>
</dbReference>
<name>S0EUG3_CHTCT</name>
<dbReference type="CDD" id="cd04181">
    <property type="entry name" value="NTP_transferase"/>
    <property type="match status" value="1"/>
</dbReference>
<dbReference type="RefSeq" id="WP_016482865.1">
    <property type="nucleotide sequence ID" value="NC_021487.1"/>
</dbReference>